<accession>G0PB88</accession>
<dbReference type="EMBL" id="GL380204">
    <property type="protein sequence ID" value="EGT50263.1"/>
    <property type="molecule type" value="Genomic_DNA"/>
</dbReference>
<sequence length="120" mass="13797">MKRAFDRWCEGQIANDDHGFLQQRLIVSTDDVHDDIARFWLQKEWDANDVTTKKEDAAEINDLILHPSGFYCAASRVQTGDGLFVTSLHPDPTTSVIWADRTVVDQIQEWKDMADTELLF</sequence>
<dbReference type="AlphaFoldDB" id="G0PB88"/>
<protein>
    <submittedName>
        <fullName evidence="1">Uncharacterized protein</fullName>
    </submittedName>
</protein>
<name>G0PB88_CAEBE</name>
<dbReference type="Proteomes" id="UP000008068">
    <property type="component" value="Unassembled WGS sequence"/>
</dbReference>
<proteinExistence type="predicted"/>
<evidence type="ECO:0000313" key="1">
    <source>
        <dbReference type="EMBL" id="EGT50263.1"/>
    </source>
</evidence>
<keyword evidence="2" id="KW-1185">Reference proteome</keyword>
<gene>
    <name evidence="1" type="ORF">CAEBREN_13755</name>
</gene>
<dbReference type="InParanoid" id="G0PB88"/>
<reference evidence="2" key="1">
    <citation type="submission" date="2011-07" db="EMBL/GenBank/DDBJ databases">
        <authorList>
            <consortium name="Caenorhabditis brenneri Sequencing and Analysis Consortium"/>
            <person name="Wilson R.K."/>
        </authorList>
    </citation>
    <scope>NUCLEOTIDE SEQUENCE [LARGE SCALE GENOMIC DNA]</scope>
    <source>
        <strain evidence="2">PB2801</strain>
    </source>
</reference>
<evidence type="ECO:0000313" key="2">
    <source>
        <dbReference type="Proteomes" id="UP000008068"/>
    </source>
</evidence>
<dbReference type="HOGENOM" id="CLU_2051725_0_0_1"/>
<organism evidence="2">
    <name type="scientific">Caenorhabditis brenneri</name>
    <name type="common">Nematode worm</name>
    <dbReference type="NCBI Taxonomy" id="135651"/>
    <lineage>
        <taxon>Eukaryota</taxon>
        <taxon>Metazoa</taxon>
        <taxon>Ecdysozoa</taxon>
        <taxon>Nematoda</taxon>
        <taxon>Chromadorea</taxon>
        <taxon>Rhabditida</taxon>
        <taxon>Rhabditina</taxon>
        <taxon>Rhabditomorpha</taxon>
        <taxon>Rhabditoidea</taxon>
        <taxon>Rhabditidae</taxon>
        <taxon>Peloderinae</taxon>
        <taxon>Caenorhabditis</taxon>
    </lineage>
</organism>